<dbReference type="Proteomes" id="UP000187283">
    <property type="component" value="Unassembled WGS sequence"/>
</dbReference>
<comment type="caution">
    <text evidence="1">The sequence shown here is derived from an EMBL/GenBank/DDBJ whole genome shotgun (WGS) entry which is preliminary data.</text>
</comment>
<dbReference type="EMBL" id="LSSN01002967">
    <property type="protein sequence ID" value="OMJ14678.1"/>
    <property type="molecule type" value="Genomic_DNA"/>
</dbReference>
<dbReference type="AlphaFoldDB" id="A0A1R1X1M0"/>
<proteinExistence type="predicted"/>
<sequence>MLSLKDKIARKAFDSNRSYLYTENEHETDTDDPNDVMSTQDIQVGKLKEIMKNEDPKQCFFVYDLYKRLDNFANKKNYELIKKYYYQVTKVIAIESEK</sequence>
<evidence type="ECO:0000313" key="2">
    <source>
        <dbReference type="EMBL" id="OMJ14678.1"/>
    </source>
</evidence>
<keyword evidence="3" id="KW-1185">Reference proteome</keyword>
<reference evidence="1 3" key="1">
    <citation type="submission" date="2017-01" db="EMBL/GenBank/DDBJ databases">
        <authorList>
            <person name="Mah S.A."/>
            <person name="Swanson W.J."/>
            <person name="Moy G.W."/>
            <person name="Vacquier V.D."/>
        </authorList>
    </citation>
    <scope>NUCLEOTIDE SEQUENCE [LARGE SCALE GENOMIC DNA]</scope>
    <source>
        <strain evidence="1 3">GSMNP</strain>
    </source>
</reference>
<name>A0A1R1X1M0_9FUNG</name>
<accession>A0A1R1X1M0</accession>
<dbReference type="EMBL" id="LSSN01005773">
    <property type="protein sequence ID" value="OMJ08518.1"/>
    <property type="molecule type" value="Genomic_DNA"/>
</dbReference>
<organism evidence="1 3">
    <name type="scientific">Smittium culicis</name>
    <dbReference type="NCBI Taxonomy" id="133412"/>
    <lineage>
        <taxon>Eukaryota</taxon>
        <taxon>Fungi</taxon>
        <taxon>Fungi incertae sedis</taxon>
        <taxon>Zoopagomycota</taxon>
        <taxon>Kickxellomycotina</taxon>
        <taxon>Harpellomycetes</taxon>
        <taxon>Harpellales</taxon>
        <taxon>Legeriomycetaceae</taxon>
        <taxon>Smittium</taxon>
    </lineage>
</organism>
<evidence type="ECO:0000313" key="1">
    <source>
        <dbReference type="EMBL" id="OMJ08518.1"/>
    </source>
</evidence>
<evidence type="ECO:0000313" key="3">
    <source>
        <dbReference type="Proteomes" id="UP000187283"/>
    </source>
</evidence>
<protein>
    <submittedName>
        <fullName evidence="1">Uncharacterized protein</fullName>
    </submittedName>
</protein>
<gene>
    <name evidence="1" type="ORF">AYI70_g11500</name>
    <name evidence="2" type="ORF">AYI70_g7735</name>
</gene>